<organism evidence="4 5">
    <name type="scientific">Duganella margarita</name>
    <dbReference type="NCBI Taxonomy" id="2692170"/>
    <lineage>
        <taxon>Bacteria</taxon>
        <taxon>Pseudomonadati</taxon>
        <taxon>Pseudomonadota</taxon>
        <taxon>Betaproteobacteria</taxon>
        <taxon>Burkholderiales</taxon>
        <taxon>Oxalobacteraceae</taxon>
        <taxon>Telluria group</taxon>
        <taxon>Duganella</taxon>
    </lineage>
</organism>
<reference evidence="4 5" key="1">
    <citation type="submission" date="2019-12" db="EMBL/GenBank/DDBJ databases">
        <title>Novel species isolated from a subtropical stream in China.</title>
        <authorList>
            <person name="Lu H."/>
        </authorList>
    </citation>
    <scope>NUCLEOTIDE SEQUENCE [LARGE SCALE GENOMIC DNA]</scope>
    <source>
        <strain evidence="4 5">FT134W</strain>
    </source>
</reference>
<comment type="caution">
    <text evidence="4">The sequence shown here is derived from an EMBL/GenBank/DDBJ whole genome shotgun (WGS) entry which is preliminary data.</text>
</comment>
<dbReference type="Gene3D" id="3.40.50.1980">
    <property type="entry name" value="Nitrogenase molybdenum iron protein domain"/>
    <property type="match status" value="2"/>
</dbReference>
<sequence>MNTKPITQRSAASLAMRIAAAALLAATVAVAVTASASAAPITVRDDDGNVVTLQKPAQRVIAMAPHVTELLFAAGAGDKIVGAVTYSDYPEAAKKIPRVGDNRLIDMERVAAMKPDLIVIWMHGGFERQIEGLRKLGVPLFHSEPTKLEGIADNVERLGQLMGTDTVANATAADIRQQFATLTKQYSNRPPVRLFYQVWDKPLYTLNGKSIVSDSIRLCGGVNIFADQKVTAPVVSIESVLQANPEAIIGTSEKDYGSVDLWKPYGTLLAVQKNNLFRLDGDQLNRAGPRMLAGTKALCEKIDEARQHRKN</sequence>
<feature type="chain" id="PRO_5031148580" evidence="2">
    <location>
        <begin position="39"/>
        <end position="311"/>
    </location>
</feature>
<dbReference type="AlphaFoldDB" id="A0A7X4H730"/>
<dbReference type="InterPro" id="IPR054828">
    <property type="entry name" value="Vit_B12_bind_prot"/>
</dbReference>
<dbReference type="CDD" id="cd01144">
    <property type="entry name" value="BtuF"/>
    <property type="match status" value="1"/>
</dbReference>
<proteinExistence type="predicted"/>
<dbReference type="PROSITE" id="PS50983">
    <property type="entry name" value="FE_B12_PBP"/>
    <property type="match status" value="1"/>
</dbReference>
<evidence type="ECO:0000313" key="4">
    <source>
        <dbReference type="EMBL" id="MYM75965.1"/>
    </source>
</evidence>
<dbReference type="NCBIfam" id="NF038402">
    <property type="entry name" value="TroA_like"/>
    <property type="match status" value="1"/>
</dbReference>
<evidence type="ECO:0000259" key="3">
    <source>
        <dbReference type="PROSITE" id="PS50983"/>
    </source>
</evidence>
<name>A0A7X4H730_9BURK</name>
<dbReference type="PANTHER" id="PTHR30535:SF34">
    <property type="entry name" value="MOLYBDATE-BINDING PROTEIN MOLA"/>
    <property type="match status" value="1"/>
</dbReference>
<dbReference type="Pfam" id="PF01497">
    <property type="entry name" value="Peripla_BP_2"/>
    <property type="match status" value="1"/>
</dbReference>
<evidence type="ECO:0000256" key="2">
    <source>
        <dbReference type="SAM" id="SignalP"/>
    </source>
</evidence>
<protein>
    <submittedName>
        <fullName evidence="4">ABC transporter substrate-binding protein</fullName>
    </submittedName>
</protein>
<feature type="domain" description="Fe/B12 periplasmic-binding" evidence="3">
    <location>
        <begin position="59"/>
        <end position="310"/>
    </location>
</feature>
<gene>
    <name evidence="4" type="ORF">GTP56_27750</name>
</gene>
<feature type="signal peptide" evidence="2">
    <location>
        <begin position="1"/>
        <end position="38"/>
    </location>
</feature>
<dbReference type="PANTHER" id="PTHR30535">
    <property type="entry name" value="VITAMIN B12-BINDING PROTEIN"/>
    <property type="match status" value="1"/>
</dbReference>
<dbReference type="EMBL" id="WWCR01000056">
    <property type="protein sequence ID" value="MYM75965.1"/>
    <property type="molecule type" value="Genomic_DNA"/>
</dbReference>
<dbReference type="Proteomes" id="UP000469734">
    <property type="component" value="Unassembled WGS sequence"/>
</dbReference>
<evidence type="ECO:0000256" key="1">
    <source>
        <dbReference type="ARBA" id="ARBA00022729"/>
    </source>
</evidence>
<dbReference type="InterPro" id="IPR002491">
    <property type="entry name" value="ABC_transptr_periplasmic_BD"/>
</dbReference>
<dbReference type="SUPFAM" id="SSF53807">
    <property type="entry name" value="Helical backbone' metal receptor"/>
    <property type="match status" value="1"/>
</dbReference>
<accession>A0A7X4H730</accession>
<evidence type="ECO:0000313" key="5">
    <source>
        <dbReference type="Proteomes" id="UP000469734"/>
    </source>
</evidence>
<dbReference type="InterPro" id="IPR050902">
    <property type="entry name" value="ABC_Transporter_SBP"/>
</dbReference>
<keyword evidence="1 2" id="KW-0732">Signal</keyword>